<evidence type="ECO:0000313" key="2">
    <source>
        <dbReference type="Proteomes" id="UP000765509"/>
    </source>
</evidence>
<dbReference type="AlphaFoldDB" id="A0A9Q3F2S3"/>
<sequence length="167" mass="19497">MKDSFKYANERWEKSPKPLDFKLGDLVLISTLSFNNIKGLQKLKDLFSGPYIIKALHGPNAVQLELTGELIDKKQTFTVSLIKSYISSDRELFPSINKPPLEIPPLEEGDENKIAKVLRERRTRNKKEREYLVGYRTPDQEDQWLLEKDINTSDKLLRGFRHERIPK</sequence>
<organism evidence="1 2">
    <name type="scientific">Austropuccinia psidii MF-1</name>
    <dbReference type="NCBI Taxonomy" id="1389203"/>
    <lineage>
        <taxon>Eukaryota</taxon>
        <taxon>Fungi</taxon>
        <taxon>Dikarya</taxon>
        <taxon>Basidiomycota</taxon>
        <taxon>Pucciniomycotina</taxon>
        <taxon>Pucciniomycetes</taxon>
        <taxon>Pucciniales</taxon>
        <taxon>Sphaerophragmiaceae</taxon>
        <taxon>Austropuccinia</taxon>
    </lineage>
</organism>
<dbReference type="EMBL" id="AVOT02038899">
    <property type="protein sequence ID" value="MBW0533850.1"/>
    <property type="molecule type" value="Genomic_DNA"/>
</dbReference>
<evidence type="ECO:0008006" key="3">
    <source>
        <dbReference type="Google" id="ProtNLM"/>
    </source>
</evidence>
<protein>
    <recommendedName>
        <fullName evidence="3">Chromo domain-containing protein</fullName>
    </recommendedName>
</protein>
<proteinExistence type="predicted"/>
<name>A0A9Q3F2S3_9BASI</name>
<dbReference type="Proteomes" id="UP000765509">
    <property type="component" value="Unassembled WGS sequence"/>
</dbReference>
<dbReference type="Gene3D" id="2.40.50.40">
    <property type="match status" value="1"/>
</dbReference>
<keyword evidence="2" id="KW-1185">Reference proteome</keyword>
<gene>
    <name evidence="1" type="ORF">O181_073565</name>
</gene>
<reference evidence="1" key="1">
    <citation type="submission" date="2021-03" db="EMBL/GenBank/DDBJ databases">
        <title>Draft genome sequence of rust myrtle Austropuccinia psidii MF-1, a brazilian biotype.</title>
        <authorList>
            <person name="Quecine M.C."/>
            <person name="Pachon D.M.R."/>
            <person name="Bonatelli M.L."/>
            <person name="Correr F.H."/>
            <person name="Franceschini L.M."/>
            <person name="Leite T.F."/>
            <person name="Margarido G.R.A."/>
            <person name="Almeida C.A."/>
            <person name="Ferrarezi J.A."/>
            <person name="Labate C.A."/>
        </authorList>
    </citation>
    <scope>NUCLEOTIDE SEQUENCE</scope>
    <source>
        <strain evidence="1">MF-1</strain>
    </source>
</reference>
<evidence type="ECO:0000313" key="1">
    <source>
        <dbReference type="EMBL" id="MBW0533850.1"/>
    </source>
</evidence>
<accession>A0A9Q3F2S3</accession>
<comment type="caution">
    <text evidence="1">The sequence shown here is derived from an EMBL/GenBank/DDBJ whole genome shotgun (WGS) entry which is preliminary data.</text>
</comment>